<dbReference type="InterPro" id="IPR004299">
    <property type="entry name" value="MBOAT_fam"/>
</dbReference>
<evidence type="ECO:0000256" key="4">
    <source>
        <dbReference type="ARBA" id="ARBA00016084"/>
    </source>
</evidence>
<feature type="transmembrane region" description="Helical" evidence="14">
    <location>
        <begin position="151"/>
        <end position="170"/>
    </location>
</feature>
<feature type="transmembrane region" description="Helical" evidence="14">
    <location>
        <begin position="424"/>
        <end position="447"/>
    </location>
</feature>
<evidence type="ECO:0000256" key="5">
    <source>
        <dbReference type="ARBA" id="ARBA00022475"/>
    </source>
</evidence>
<feature type="transmembrane region" description="Helical" evidence="14">
    <location>
        <begin position="120"/>
        <end position="139"/>
    </location>
</feature>
<feature type="transmembrane region" description="Helical" evidence="14">
    <location>
        <begin position="477"/>
        <end position="496"/>
    </location>
</feature>
<dbReference type="PANTHER" id="PTHR13285">
    <property type="entry name" value="ACYLTRANSFERASE"/>
    <property type="match status" value="1"/>
</dbReference>
<dbReference type="EMBL" id="CP015583">
    <property type="protein sequence ID" value="APT58888.1"/>
    <property type="molecule type" value="Genomic_DNA"/>
</dbReference>
<evidence type="ECO:0000256" key="1">
    <source>
        <dbReference type="ARBA" id="ARBA00004651"/>
    </source>
</evidence>
<proteinExistence type="inferred from homology"/>
<evidence type="ECO:0000256" key="8">
    <source>
        <dbReference type="ARBA" id="ARBA00022841"/>
    </source>
</evidence>
<dbReference type="Proteomes" id="UP000185494">
    <property type="component" value="Chromosome 1"/>
</dbReference>
<dbReference type="RefSeq" id="WP_075799634.1">
    <property type="nucleotide sequence ID" value="NZ_CP015583.1"/>
</dbReference>
<comment type="pathway">
    <text evidence="2">Glycan biosynthesis; alginate biosynthesis.</text>
</comment>
<keyword evidence="7 14" id="KW-0812">Transmembrane</keyword>
<evidence type="ECO:0000256" key="14">
    <source>
        <dbReference type="SAM" id="Phobius"/>
    </source>
</evidence>
<evidence type="ECO:0000256" key="3">
    <source>
        <dbReference type="ARBA" id="ARBA00010323"/>
    </source>
</evidence>
<evidence type="ECO:0000256" key="11">
    <source>
        <dbReference type="ARBA" id="ARBA00023315"/>
    </source>
</evidence>
<keyword evidence="11 13" id="KW-0012">Acyltransferase</keyword>
<dbReference type="STRING" id="257708.RGI145_19020"/>
<evidence type="ECO:0000256" key="9">
    <source>
        <dbReference type="ARBA" id="ARBA00022989"/>
    </source>
</evidence>
<feature type="transmembrane region" description="Helical" evidence="14">
    <location>
        <begin position="358"/>
        <end position="382"/>
    </location>
</feature>
<dbReference type="eggNOG" id="COG1696">
    <property type="taxonomic scope" value="Bacteria"/>
</dbReference>
<protein>
    <recommendedName>
        <fullName evidence="4">Probable alginate O-acetylase AlgI</fullName>
    </recommendedName>
    <alternativeName>
        <fullName evidence="12">Alginate biosynthesis protein AlgI</fullName>
    </alternativeName>
</protein>
<dbReference type="Pfam" id="PF03062">
    <property type="entry name" value="MBOAT"/>
    <property type="match status" value="1"/>
</dbReference>
<reference evidence="15 16" key="1">
    <citation type="submission" date="2016-05" db="EMBL/GenBank/DDBJ databases">
        <title>Complete Genome and Methylome Analysis of Psychrotrophic Bacterial Isolates from Antarctic Lake Untersee.</title>
        <authorList>
            <person name="Fomenkov A."/>
            <person name="Akimov V.N."/>
            <person name="Vasilyeva L.V."/>
            <person name="Andersen D."/>
            <person name="Vincze T."/>
            <person name="Roberts R.J."/>
        </authorList>
    </citation>
    <scope>NUCLEOTIDE SEQUENCE [LARGE SCALE GENOMIC DNA]</scope>
    <source>
        <strain evidence="15 16">U14-5</strain>
    </source>
</reference>
<dbReference type="KEGG" id="rgi:RGI145_19020"/>
<feature type="transmembrane region" description="Helical" evidence="14">
    <location>
        <begin position="7"/>
        <end position="28"/>
    </location>
</feature>
<comment type="subcellular location">
    <subcellularLocation>
        <location evidence="1">Cell membrane</location>
        <topology evidence="1">Multi-pass membrane protein</topology>
    </subcellularLocation>
</comment>
<feature type="transmembrane region" description="Helical" evidence="14">
    <location>
        <begin position="315"/>
        <end position="338"/>
    </location>
</feature>
<dbReference type="GO" id="GO:0005886">
    <property type="term" value="C:plasma membrane"/>
    <property type="evidence" value="ECO:0007669"/>
    <property type="project" value="UniProtKB-SubCell"/>
</dbReference>
<sequence>MLFNSHVFILGFLPATAAGFFLCARFAGMQGARLWMLLASLVFYGWWSVEFLGLLLLSILVNHMLGRTILRVRQGRPRLARWLVALGVGGNLLLLGWYKYAGFLAQNLGALTGLDLALDAVVLPLAISFYTFVQIAYLVDCGCGRGEAYGLLDYALFVTFFPHLIAGPIVHHHELIPQFRAPRTFRFRSEDAAAGLALFVTGLVKKMLLADPVSALATPVFAGAAQPAMAEAWMAVLAFSLGLYFDFSAYSDMAIGLARIFGIRFPYNFNSPYKALSISDFWRRWHMTLSRFLRDYVYIPLGGNRQGPARRHLNLVLTMLLGGLWHGAGWTFLVWGALHGGYLVVNHLWSGTGRRLPLLAARALTLLAVMFAWVFFAAPGLAEAGWVLSGMAGARGLVRPETLAALEVLRDGGIAALRDHLGGIGALISTGWGLMVLVAGSVLVLAAPNSQEIVDGTPDGREARRPARLPRFRPGPVSGGLAAVALLLAMMLMANVREFVYFQF</sequence>
<dbReference type="GO" id="GO:0042121">
    <property type="term" value="P:alginic acid biosynthetic process"/>
    <property type="evidence" value="ECO:0007669"/>
    <property type="project" value="UniProtKB-KW"/>
</dbReference>
<keyword evidence="10 13" id="KW-0472">Membrane</keyword>
<comment type="similarity">
    <text evidence="3 13">Belongs to the membrane-bound acyltransferase family.</text>
</comment>
<keyword evidence="9 14" id="KW-1133">Transmembrane helix</keyword>
<dbReference type="InterPro" id="IPR028362">
    <property type="entry name" value="AlgI"/>
</dbReference>
<keyword evidence="8" id="KW-0016">Alginate biosynthesis</keyword>
<evidence type="ECO:0000256" key="10">
    <source>
        <dbReference type="ARBA" id="ARBA00023136"/>
    </source>
</evidence>
<dbReference type="PIRSF" id="PIRSF016636">
    <property type="entry name" value="AlgI_DltB"/>
    <property type="match status" value="1"/>
</dbReference>
<evidence type="ECO:0000313" key="16">
    <source>
        <dbReference type="Proteomes" id="UP000185494"/>
    </source>
</evidence>
<dbReference type="InterPro" id="IPR051085">
    <property type="entry name" value="MB_O-acyltransferase"/>
</dbReference>
<accession>A0A1L7AJC5</accession>
<feature type="transmembrane region" description="Helical" evidence="14">
    <location>
        <begin position="34"/>
        <end position="61"/>
    </location>
</feature>
<name>A0A1L7AJC5_9PROT</name>
<dbReference type="AlphaFoldDB" id="A0A1L7AJC5"/>
<keyword evidence="6 13" id="KW-0808">Transferase</keyword>
<evidence type="ECO:0000256" key="2">
    <source>
        <dbReference type="ARBA" id="ARBA00005182"/>
    </source>
</evidence>
<evidence type="ECO:0000256" key="6">
    <source>
        <dbReference type="ARBA" id="ARBA00022679"/>
    </source>
</evidence>
<evidence type="ECO:0000313" key="15">
    <source>
        <dbReference type="EMBL" id="APT58888.1"/>
    </source>
</evidence>
<evidence type="ECO:0000256" key="13">
    <source>
        <dbReference type="PIRNR" id="PIRNR016636"/>
    </source>
</evidence>
<dbReference type="GO" id="GO:0016746">
    <property type="term" value="F:acyltransferase activity"/>
    <property type="evidence" value="ECO:0007669"/>
    <property type="project" value="UniProtKB-KW"/>
</dbReference>
<dbReference type="PIRSF" id="PIRSF500217">
    <property type="entry name" value="AlgI"/>
    <property type="match status" value="1"/>
</dbReference>
<evidence type="ECO:0000256" key="7">
    <source>
        <dbReference type="ARBA" id="ARBA00022692"/>
    </source>
</evidence>
<keyword evidence="5 13" id="KW-1003">Cell membrane</keyword>
<dbReference type="InterPro" id="IPR024194">
    <property type="entry name" value="Ac/AlaTfrase_AlgI/DltB"/>
</dbReference>
<gene>
    <name evidence="15" type="ORF">RGI145_19020</name>
</gene>
<organism evidence="15 16">
    <name type="scientific">Roseomonas gilardii</name>
    <dbReference type="NCBI Taxonomy" id="257708"/>
    <lineage>
        <taxon>Bacteria</taxon>
        <taxon>Pseudomonadati</taxon>
        <taxon>Pseudomonadota</taxon>
        <taxon>Alphaproteobacteria</taxon>
        <taxon>Acetobacterales</taxon>
        <taxon>Roseomonadaceae</taxon>
        <taxon>Roseomonas</taxon>
    </lineage>
</organism>
<dbReference type="PANTHER" id="PTHR13285:SF23">
    <property type="entry name" value="TEICHOIC ACID D-ALANYLTRANSFERASE"/>
    <property type="match status" value="1"/>
</dbReference>
<evidence type="ECO:0000256" key="12">
    <source>
        <dbReference type="ARBA" id="ARBA00031030"/>
    </source>
</evidence>
<feature type="transmembrane region" description="Helical" evidence="14">
    <location>
        <begin position="82"/>
        <end position="100"/>
    </location>
</feature>